<evidence type="ECO:0000313" key="5">
    <source>
        <dbReference type="Proteomes" id="UP001418804"/>
    </source>
</evidence>
<dbReference type="Gene3D" id="1.10.287.4300">
    <property type="entry name" value="Stage III sporulation protein AH-like"/>
    <property type="match status" value="1"/>
</dbReference>
<evidence type="ECO:0000313" key="3">
    <source>
        <dbReference type="EMBL" id="MEN3155579.1"/>
    </source>
</evidence>
<gene>
    <name evidence="3" type="ORF">ABDD91_22245</name>
    <name evidence="2" type="ORF">HNP21_003556</name>
</gene>
<dbReference type="Pfam" id="PF12685">
    <property type="entry name" value="SpoIIIAH"/>
    <property type="match status" value="1"/>
</dbReference>
<dbReference type="RefSeq" id="WP_223268967.1">
    <property type="nucleotide sequence ID" value="NZ_CP024035.1"/>
</dbReference>
<sequence>MNMLLKKQTVWLLTMLSLVVVLSVYYMTTPENPQSNVALVDNEKQSEKQADDKAPAEDTKQQADEKSGTKEDSKTEGSAEDVKKETAKNAKESAVVSSTDSDELFTALRLELNDERSQLKEEYQEVAASKNVTPAEVSKAMDKIDELSKLGEKEATLETLIKAKGYSDALVRADGKQVQITVKTEKHSKTKANQIIQLVKKEMGPKEVAVEFQPTK</sequence>
<dbReference type="Proteomes" id="UP000543174">
    <property type="component" value="Unassembled WGS sequence"/>
</dbReference>
<dbReference type="InterPro" id="IPR024232">
    <property type="entry name" value="SpoIIIAH"/>
</dbReference>
<proteinExistence type="predicted"/>
<organism evidence="2 4">
    <name type="scientific">Priestia aryabhattai</name>
    <name type="common">Bacillus aryabhattai</name>
    <dbReference type="NCBI Taxonomy" id="412384"/>
    <lineage>
        <taxon>Bacteria</taxon>
        <taxon>Bacillati</taxon>
        <taxon>Bacillota</taxon>
        <taxon>Bacilli</taxon>
        <taxon>Bacillales</taxon>
        <taxon>Bacillaceae</taxon>
        <taxon>Priestia</taxon>
    </lineage>
</organism>
<dbReference type="Proteomes" id="UP001418804">
    <property type="component" value="Unassembled WGS sequence"/>
</dbReference>
<dbReference type="GeneID" id="48014938"/>
<reference evidence="2 4" key="1">
    <citation type="submission" date="2020-08" db="EMBL/GenBank/DDBJ databases">
        <title>Functional genomics of gut bacteria from endangered species of beetles.</title>
        <authorList>
            <person name="Carlos-Shanley C."/>
        </authorList>
    </citation>
    <scope>NUCLEOTIDE SEQUENCE [LARGE SCALE GENOMIC DNA]</scope>
    <source>
        <strain evidence="2 4">S00060</strain>
    </source>
</reference>
<feature type="compositionally biased region" description="Basic and acidic residues" evidence="1">
    <location>
        <begin position="41"/>
        <end position="91"/>
    </location>
</feature>
<dbReference type="EMBL" id="JACJHT010000003">
    <property type="protein sequence ID" value="MBA9040446.1"/>
    <property type="molecule type" value="Genomic_DNA"/>
</dbReference>
<reference evidence="3 5" key="3">
    <citation type="submission" date="2024-05" db="EMBL/GenBank/DDBJ databases">
        <authorList>
            <person name="Zheng X."/>
        </authorList>
    </citation>
    <scope>NUCLEOTIDE SEQUENCE [LARGE SCALE GENOMIC DNA]</scope>
    <source>
        <strain evidence="3 5">C4-10</strain>
    </source>
</reference>
<evidence type="ECO:0000313" key="2">
    <source>
        <dbReference type="EMBL" id="MBA9040446.1"/>
    </source>
</evidence>
<feature type="region of interest" description="Disordered" evidence="1">
    <location>
        <begin position="34"/>
        <end position="96"/>
    </location>
</feature>
<dbReference type="EMBL" id="JBDIVD010000001">
    <property type="protein sequence ID" value="MEN3155579.1"/>
    <property type="molecule type" value="Genomic_DNA"/>
</dbReference>
<reference evidence="3 5" key="2">
    <citation type="submission" date="2024-05" db="EMBL/GenBank/DDBJ databases">
        <title>The mechanism of isolation and screening of efficient mineral weathering bacteria priestia aryabhattai c4-10 with weathered biotite.</title>
        <authorList>
            <person name="Yang S."/>
        </authorList>
    </citation>
    <scope>NUCLEOTIDE SEQUENCE [LARGE SCALE GENOMIC DNA]</scope>
    <source>
        <strain evidence="3 5">C4-10</strain>
    </source>
</reference>
<protein>
    <submittedName>
        <fullName evidence="3">SpoIIIAH-like family protein</fullName>
    </submittedName>
    <submittedName>
        <fullName evidence="2">Stage III sporulation protein AH</fullName>
    </submittedName>
</protein>
<accession>A0A7W3NCN0</accession>
<dbReference type="InterPro" id="IPR038503">
    <property type="entry name" value="SpoIIIAH_sf"/>
</dbReference>
<evidence type="ECO:0000256" key="1">
    <source>
        <dbReference type="SAM" id="MobiDB-lite"/>
    </source>
</evidence>
<name>A0A7W3NCN0_PRIAR</name>
<dbReference type="AlphaFoldDB" id="A0A7W3NCN0"/>
<comment type="caution">
    <text evidence="2">The sequence shown here is derived from an EMBL/GenBank/DDBJ whole genome shotgun (WGS) entry which is preliminary data.</text>
</comment>
<keyword evidence="4" id="KW-1185">Reference proteome</keyword>
<evidence type="ECO:0000313" key="4">
    <source>
        <dbReference type="Proteomes" id="UP000543174"/>
    </source>
</evidence>